<dbReference type="NCBIfam" id="TIGR00694">
    <property type="entry name" value="thiM"/>
    <property type="match status" value="1"/>
</dbReference>
<comment type="cofactor">
    <cofactor evidence="2 11">
        <name>Mg(2+)</name>
        <dbReference type="ChEBI" id="CHEBI:18420"/>
    </cofactor>
</comment>
<dbReference type="EC" id="2.7.1.50" evidence="11"/>
<evidence type="ECO:0000256" key="2">
    <source>
        <dbReference type="ARBA" id="ARBA00001946"/>
    </source>
</evidence>
<keyword evidence="9 11" id="KW-0460">Magnesium</keyword>
<dbReference type="Gene3D" id="3.40.1190.20">
    <property type="match status" value="1"/>
</dbReference>
<feature type="binding site" evidence="11">
    <location>
        <position position="44"/>
    </location>
    <ligand>
        <name>substrate</name>
    </ligand>
</feature>
<evidence type="ECO:0000313" key="13">
    <source>
        <dbReference type="Proteomes" id="UP000440978"/>
    </source>
</evidence>
<evidence type="ECO:0000256" key="7">
    <source>
        <dbReference type="ARBA" id="ARBA00022777"/>
    </source>
</evidence>
<evidence type="ECO:0000256" key="10">
    <source>
        <dbReference type="ARBA" id="ARBA00022977"/>
    </source>
</evidence>
<evidence type="ECO:0000256" key="11">
    <source>
        <dbReference type="HAMAP-Rule" id="MF_00228"/>
    </source>
</evidence>
<gene>
    <name evidence="11 12" type="primary">thiM</name>
    <name evidence="12" type="ORF">GMB86_08845</name>
</gene>
<dbReference type="Pfam" id="PF02110">
    <property type="entry name" value="HK"/>
    <property type="match status" value="1"/>
</dbReference>
<evidence type="ECO:0000313" key="12">
    <source>
        <dbReference type="EMBL" id="MTT32113.1"/>
    </source>
</evidence>
<dbReference type="GO" id="GO:0004417">
    <property type="term" value="F:hydroxyethylthiazole kinase activity"/>
    <property type="evidence" value="ECO:0007669"/>
    <property type="project" value="UniProtKB-UniRule"/>
</dbReference>
<keyword evidence="13" id="KW-1185">Reference proteome</keyword>
<reference evidence="12 13" key="1">
    <citation type="submission" date="2019-11" db="EMBL/GenBank/DDBJ databases">
        <title>Terrilactibacillus tamarindus sp. nov. BCM23-1 isolated from bark of Tamarindus indica.</title>
        <authorList>
            <person name="Kingkaew E."/>
            <person name="Tanasupawat S."/>
        </authorList>
    </citation>
    <scope>NUCLEOTIDE SEQUENCE [LARGE SCALE GENOMIC DNA]</scope>
    <source>
        <strain evidence="12 13">BCM23-1</strain>
    </source>
</reference>
<dbReference type="GO" id="GO:0000287">
    <property type="term" value="F:magnesium ion binding"/>
    <property type="evidence" value="ECO:0007669"/>
    <property type="project" value="UniProtKB-UniRule"/>
</dbReference>
<proteinExistence type="inferred from homology"/>
<comment type="caution">
    <text evidence="12">The sequence shown here is derived from an EMBL/GenBank/DDBJ whole genome shotgun (WGS) entry which is preliminary data.</text>
</comment>
<dbReference type="GO" id="GO:0009228">
    <property type="term" value="P:thiamine biosynthetic process"/>
    <property type="evidence" value="ECO:0007669"/>
    <property type="project" value="UniProtKB-KW"/>
</dbReference>
<evidence type="ECO:0000256" key="4">
    <source>
        <dbReference type="ARBA" id="ARBA00022679"/>
    </source>
</evidence>
<dbReference type="OrthoDB" id="9778146at2"/>
<keyword evidence="8 11" id="KW-0067">ATP-binding</keyword>
<organism evidence="12 13">
    <name type="scientific">Terrilactibacillus tamarindi</name>
    <dbReference type="NCBI Taxonomy" id="2599694"/>
    <lineage>
        <taxon>Bacteria</taxon>
        <taxon>Bacillati</taxon>
        <taxon>Bacillota</taxon>
        <taxon>Bacilli</taxon>
        <taxon>Bacillales</taxon>
        <taxon>Bacillaceae</taxon>
        <taxon>Terrilactibacillus</taxon>
    </lineage>
</organism>
<keyword evidence="10 11" id="KW-0784">Thiamine biosynthesis</keyword>
<sequence>MTLNLFQHYSKIQEIHPLVHHITNTVTINDCANATLALGGRPVMADSPKETAEMAKNASSLVINIGTLTEDAILAMKEAGRSANHHGVPVIFDPVGIGATAFRKETGFDLLDAIHPSIICGNMSEMKTLAGLESKSRGVDSGDSMDDADRLAKELAKKYETVMAITGPIDVVSDGERTVKLKNGHERLADVTGTGCMTNSLIATYAGAGNTPFESAILGILTMGICGEKANEWSSKVNEGIGTFKVRLFDAFSLLSEEDFSRSVIEYV</sequence>
<dbReference type="GO" id="GO:0005524">
    <property type="term" value="F:ATP binding"/>
    <property type="evidence" value="ECO:0007669"/>
    <property type="project" value="UniProtKB-UniRule"/>
</dbReference>
<evidence type="ECO:0000256" key="6">
    <source>
        <dbReference type="ARBA" id="ARBA00022741"/>
    </source>
</evidence>
<dbReference type="Proteomes" id="UP000440978">
    <property type="component" value="Unassembled WGS sequence"/>
</dbReference>
<protein>
    <recommendedName>
        <fullName evidence="11">Hydroxyethylthiazole kinase</fullName>
        <ecNumber evidence="11">2.7.1.50</ecNumber>
    </recommendedName>
    <alternativeName>
        <fullName evidence="11">4-methyl-5-beta-hydroxyethylthiazole kinase</fullName>
        <shortName evidence="11">TH kinase</shortName>
        <shortName evidence="11">Thz kinase</shortName>
    </alternativeName>
</protein>
<dbReference type="UniPathway" id="UPA00060">
    <property type="reaction ID" value="UER00139"/>
</dbReference>
<evidence type="ECO:0000256" key="1">
    <source>
        <dbReference type="ARBA" id="ARBA00001771"/>
    </source>
</evidence>
<evidence type="ECO:0000256" key="8">
    <source>
        <dbReference type="ARBA" id="ARBA00022840"/>
    </source>
</evidence>
<dbReference type="PRINTS" id="PR01099">
    <property type="entry name" value="HYETHTZKNASE"/>
</dbReference>
<keyword evidence="7 11" id="KW-0418">Kinase</keyword>
<evidence type="ECO:0000256" key="3">
    <source>
        <dbReference type="ARBA" id="ARBA00004868"/>
    </source>
</evidence>
<comment type="pathway">
    <text evidence="3 11">Cofactor biosynthesis; thiamine diphosphate biosynthesis; 4-methyl-5-(2-phosphoethyl)-thiazole from 5-(2-hydroxyethyl)-4-methylthiazole: step 1/1.</text>
</comment>
<feature type="binding site" evidence="11">
    <location>
        <position position="193"/>
    </location>
    <ligand>
        <name>substrate</name>
    </ligand>
</feature>
<dbReference type="EMBL" id="WNHB01000012">
    <property type="protein sequence ID" value="MTT32113.1"/>
    <property type="molecule type" value="Genomic_DNA"/>
</dbReference>
<dbReference type="InterPro" id="IPR029056">
    <property type="entry name" value="Ribokinase-like"/>
</dbReference>
<dbReference type="CDD" id="cd01170">
    <property type="entry name" value="THZ_kinase"/>
    <property type="match status" value="1"/>
</dbReference>
<dbReference type="GO" id="GO:0009229">
    <property type="term" value="P:thiamine diphosphate biosynthetic process"/>
    <property type="evidence" value="ECO:0007669"/>
    <property type="project" value="UniProtKB-UniRule"/>
</dbReference>
<dbReference type="RefSeq" id="WP_155218784.1">
    <property type="nucleotide sequence ID" value="NZ_WNHB01000012.1"/>
</dbReference>
<dbReference type="SUPFAM" id="SSF53613">
    <property type="entry name" value="Ribokinase-like"/>
    <property type="match status" value="1"/>
</dbReference>
<dbReference type="AlphaFoldDB" id="A0A6N8CSS8"/>
<dbReference type="NCBIfam" id="NF006830">
    <property type="entry name" value="PRK09355.1"/>
    <property type="match status" value="1"/>
</dbReference>
<comment type="function">
    <text evidence="11">Catalyzes the phosphorylation of the hydroxyl group of 4-methyl-5-beta-hydroxyethylthiazole (THZ).</text>
</comment>
<comment type="similarity">
    <text evidence="11">Belongs to the Thz kinase family.</text>
</comment>
<keyword evidence="5 11" id="KW-0479">Metal-binding</keyword>
<dbReference type="InterPro" id="IPR000417">
    <property type="entry name" value="Hyethyz_kinase"/>
</dbReference>
<dbReference type="HAMAP" id="MF_00228">
    <property type="entry name" value="Thz_kinase"/>
    <property type="match status" value="1"/>
</dbReference>
<keyword evidence="6 11" id="KW-0547">Nucleotide-binding</keyword>
<feature type="binding site" evidence="11">
    <location>
        <position position="120"/>
    </location>
    <ligand>
        <name>ATP</name>
        <dbReference type="ChEBI" id="CHEBI:30616"/>
    </ligand>
</feature>
<name>A0A6N8CSS8_9BACI</name>
<accession>A0A6N8CSS8</accession>
<keyword evidence="4 11" id="KW-0808">Transferase</keyword>
<comment type="catalytic activity">
    <reaction evidence="1 11">
        <text>5-(2-hydroxyethyl)-4-methylthiazole + ATP = 4-methyl-5-(2-phosphooxyethyl)-thiazole + ADP + H(+)</text>
        <dbReference type="Rhea" id="RHEA:24212"/>
        <dbReference type="ChEBI" id="CHEBI:15378"/>
        <dbReference type="ChEBI" id="CHEBI:17957"/>
        <dbReference type="ChEBI" id="CHEBI:30616"/>
        <dbReference type="ChEBI" id="CHEBI:58296"/>
        <dbReference type="ChEBI" id="CHEBI:456216"/>
        <dbReference type="EC" id="2.7.1.50"/>
    </reaction>
</comment>
<evidence type="ECO:0000256" key="9">
    <source>
        <dbReference type="ARBA" id="ARBA00022842"/>
    </source>
</evidence>
<feature type="binding site" evidence="11">
    <location>
        <position position="166"/>
    </location>
    <ligand>
        <name>ATP</name>
        <dbReference type="ChEBI" id="CHEBI:30616"/>
    </ligand>
</feature>
<evidence type="ECO:0000256" key="5">
    <source>
        <dbReference type="ARBA" id="ARBA00022723"/>
    </source>
</evidence>
<dbReference type="PIRSF" id="PIRSF000513">
    <property type="entry name" value="Thz_kinase"/>
    <property type="match status" value="1"/>
</dbReference>